<dbReference type="eggNOG" id="COG1879">
    <property type="taxonomic scope" value="Bacteria"/>
</dbReference>
<dbReference type="Gene3D" id="3.40.50.2300">
    <property type="match status" value="2"/>
</dbReference>
<comment type="similarity">
    <text evidence="2">Belongs to the bacterial solute-binding protein 2 family.</text>
</comment>
<dbReference type="GO" id="GO:0030313">
    <property type="term" value="C:cell envelope"/>
    <property type="evidence" value="ECO:0007669"/>
    <property type="project" value="UniProtKB-SubCell"/>
</dbReference>
<dbReference type="RefSeq" id="WP_038473093.1">
    <property type="nucleotide sequence ID" value="NZ_CP007139.1"/>
</dbReference>
<dbReference type="PANTHER" id="PTHR46847:SF1">
    <property type="entry name" value="D-ALLOSE-BINDING PERIPLASMIC PROTEIN-RELATED"/>
    <property type="match status" value="1"/>
</dbReference>
<dbReference type="PANTHER" id="PTHR46847">
    <property type="entry name" value="D-ALLOSE-BINDING PERIPLASMIC PROTEIN-RELATED"/>
    <property type="match status" value="1"/>
</dbReference>
<organism evidence="6 7">
    <name type="scientific">Fimbriimonas ginsengisoli Gsoil 348</name>
    <dbReference type="NCBI Taxonomy" id="661478"/>
    <lineage>
        <taxon>Bacteria</taxon>
        <taxon>Bacillati</taxon>
        <taxon>Armatimonadota</taxon>
        <taxon>Fimbriimonadia</taxon>
        <taxon>Fimbriimonadales</taxon>
        <taxon>Fimbriimonadaceae</taxon>
        <taxon>Fimbriimonas</taxon>
    </lineage>
</organism>
<reference evidence="6 7" key="1">
    <citation type="journal article" date="2014" name="PLoS ONE">
        <title>The first complete genome sequence of the class fimbriimonadia in the phylum armatimonadetes.</title>
        <authorList>
            <person name="Hu Z.Y."/>
            <person name="Wang Y.Z."/>
            <person name="Im W.T."/>
            <person name="Wang S.Y."/>
            <person name="Zhao G.P."/>
            <person name="Zheng H.J."/>
            <person name="Quan Z.X."/>
        </authorList>
    </citation>
    <scope>NUCLEOTIDE SEQUENCE [LARGE SCALE GENOMIC DNA]</scope>
    <source>
        <strain evidence="6">Gsoil 348</strain>
    </source>
</reference>
<gene>
    <name evidence="6" type="ORF">OP10G_2722</name>
</gene>
<evidence type="ECO:0000256" key="2">
    <source>
        <dbReference type="ARBA" id="ARBA00007639"/>
    </source>
</evidence>
<keyword evidence="3 4" id="KW-0732">Signal</keyword>
<feature type="signal peptide" evidence="4">
    <location>
        <begin position="1"/>
        <end position="24"/>
    </location>
</feature>
<proteinExistence type="inferred from homology"/>
<dbReference type="OrthoDB" id="9805127at2"/>
<evidence type="ECO:0000256" key="3">
    <source>
        <dbReference type="ARBA" id="ARBA00022729"/>
    </source>
</evidence>
<evidence type="ECO:0000256" key="1">
    <source>
        <dbReference type="ARBA" id="ARBA00004196"/>
    </source>
</evidence>
<dbReference type="KEGG" id="fgi:OP10G_2722"/>
<evidence type="ECO:0000259" key="5">
    <source>
        <dbReference type="Pfam" id="PF13407"/>
    </source>
</evidence>
<dbReference type="InterPro" id="IPR025997">
    <property type="entry name" value="SBP_2_dom"/>
</dbReference>
<evidence type="ECO:0000313" key="6">
    <source>
        <dbReference type="EMBL" id="AIE86090.1"/>
    </source>
</evidence>
<evidence type="ECO:0000313" key="7">
    <source>
        <dbReference type="Proteomes" id="UP000027982"/>
    </source>
</evidence>
<dbReference type="GO" id="GO:0030246">
    <property type="term" value="F:carbohydrate binding"/>
    <property type="evidence" value="ECO:0007669"/>
    <property type="project" value="UniProtKB-ARBA"/>
</dbReference>
<dbReference type="AlphaFoldDB" id="A0A068NTN0"/>
<feature type="domain" description="Periplasmic binding protein" evidence="5">
    <location>
        <begin position="44"/>
        <end position="289"/>
    </location>
</feature>
<dbReference type="Proteomes" id="UP000027982">
    <property type="component" value="Chromosome"/>
</dbReference>
<name>A0A068NTN0_FIMGI</name>
<feature type="chain" id="PRO_5001654247" evidence="4">
    <location>
        <begin position="25"/>
        <end position="331"/>
    </location>
</feature>
<dbReference type="InterPro" id="IPR028082">
    <property type="entry name" value="Peripla_BP_I"/>
</dbReference>
<comment type="subcellular location">
    <subcellularLocation>
        <location evidence="1">Cell envelope</location>
    </subcellularLocation>
</comment>
<dbReference type="HOGENOM" id="CLU_037628_3_2_0"/>
<evidence type="ECO:0000256" key="4">
    <source>
        <dbReference type="SAM" id="SignalP"/>
    </source>
</evidence>
<accession>A0A068NTN0</accession>
<dbReference type="Pfam" id="PF13407">
    <property type="entry name" value="Peripla_BP_4"/>
    <property type="match status" value="1"/>
</dbReference>
<dbReference type="EMBL" id="CP007139">
    <property type="protein sequence ID" value="AIE86090.1"/>
    <property type="molecule type" value="Genomic_DNA"/>
</dbReference>
<dbReference type="PROSITE" id="PS51257">
    <property type="entry name" value="PROKAR_LIPOPROTEIN"/>
    <property type="match status" value="1"/>
</dbReference>
<dbReference type="SUPFAM" id="SSF53822">
    <property type="entry name" value="Periplasmic binding protein-like I"/>
    <property type="match status" value="1"/>
</dbReference>
<protein>
    <submittedName>
        <fullName evidence="6">Periplasmic binding protein/LacI transcriptional regulator</fullName>
    </submittedName>
</protein>
<dbReference type="CDD" id="cd06311">
    <property type="entry name" value="PBP1_ABC_sugar_binding-like"/>
    <property type="match status" value="1"/>
</dbReference>
<keyword evidence="7" id="KW-1185">Reference proteome</keyword>
<sequence>MKRMVRGLALGGVLVGILSGCAPAPSSTGGASASTQTPGKRYKIGVSIPAADHGWTAGVVYWAKQATAMHPEVDWVVQTAETSSKQVNDIETMMTQGVDGMVVLAVESGPLTPVAEKVHQRGIFLVNVDRGFLKPVADVFLEGDNVAFGRKSAEFMAQKLGGKGDIVVLQGIPCTVNTDRVNAAMEVFKRYPGIHILDSQSGMWNRQKARDVMQTMLVKYPKFDAVWAQDDDMALGAEQALKEGGRTGVWMLGGAGMKDIVKRVMEGDKTIPADITYPPSMIAAGIHIAASSLRDGQIEKAKQFLPRHMKLDVELVEPANAKEFYFPDSVY</sequence>
<dbReference type="STRING" id="661478.OP10G_2722"/>